<organism evidence="2">
    <name type="scientific">Sesamum latifolium</name>
    <dbReference type="NCBI Taxonomy" id="2727402"/>
    <lineage>
        <taxon>Eukaryota</taxon>
        <taxon>Viridiplantae</taxon>
        <taxon>Streptophyta</taxon>
        <taxon>Embryophyta</taxon>
        <taxon>Tracheophyta</taxon>
        <taxon>Spermatophyta</taxon>
        <taxon>Magnoliopsida</taxon>
        <taxon>eudicotyledons</taxon>
        <taxon>Gunneridae</taxon>
        <taxon>Pentapetalae</taxon>
        <taxon>asterids</taxon>
        <taxon>lamiids</taxon>
        <taxon>Lamiales</taxon>
        <taxon>Pedaliaceae</taxon>
        <taxon>Sesamum</taxon>
    </lineage>
</organism>
<dbReference type="AlphaFoldDB" id="A0AAW2YAA9"/>
<feature type="compositionally biased region" description="Low complexity" evidence="1">
    <location>
        <begin position="30"/>
        <end position="43"/>
    </location>
</feature>
<accession>A0AAW2YAA9</accession>
<evidence type="ECO:0000256" key="1">
    <source>
        <dbReference type="SAM" id="MobiDB-lite"/>
    </source>
</evidence>
<feature type="region of interest" description="Disordered" evidence="1">
    <location>
        <begin position="28"/>
        <end position="64"/>
    </location>
</feature>
<protein>
    <submittedName>
        <fullName evidence="2">Uncharacterized protein</fullName>
    </submittedName>
</protein>
<sequence>MAPGMGNHDQEMEFARAEILRALTPLEVGSSSAPAPSAVATPTLANPNTMTDTRENGHRASKPL</sequence>
<name>A0AAW2YAA9_9LAMI</name>
<reference evidence="2" key="2">
    <citation type="journal article" date="2024" name="Plant">
        <title>Genomic evolution and insights into agronomic trait innovations of Sesamum species.</title>
        <authorList>
            <person name="Miao H."/>
            <person name="Wang L."/>
            <person name="Qu L."/>
            <person name="Liu H."/>
            <person name="Sun Y."/>
            <person name="Le M."/>
            <person name="Wang Q."/>
            <person name="Wei S."/>
            <person name="Zheng Y."/>
            <person name="Lin W."/>
            <person name="Duan Y."/>
            <person name="Cao H."/>
            <person name="Xiong S."/>
            <person name="Wang X."/>
            <person name="Wei L."/>
            <person name="Li C."/>
            <person name="Ma Q."/>
            <person name="Ju M."/>
            <person name="Zhao R."/>
            <person name="Li G."/>
            <person name="Mu C."/>
            <person name="Tian Q."/>
            <person name="Mei H."/>
            <person name="Zhang T."/>
            <person name="Gao T."/>
            <person name="Zhang H."/>
        </authorList>
    </citation>
    <scope>NUCLEOTIDE SEQUENCE</scope>
    <source>
        <strain evidence="2">KEN1</strain>
    </source>
</reference>
<gene>
    <name evidence="2" type="ORF">Slati_0168400</name>
</gene>
<proteinExistence type="predicted"/>
<dbReference type="EMBL" id="JACGWN010000001">
    <property type="protein sequence ID" value="KAL0462808.1"/>
    <property type="molecule type" value="Genomic_DNA"/>
</dbReference>
<comment type="caution">
    <text evidence="2">The sequence shown here is derived from an EMBL/GenBank/DDBJ whole genome shotgun (WGS) entry which is preliminary data.</text>
</comment>
<evidence type="ECO:0000313" key="2">
    <source>
        <dbReference type="EMBL" id="KAL0462808.1"/>
    </source>
</evidence>
<reference evidence="2" key="1">
    <citation type="submission" date="2020-06" db="EMBL/GenBank/DDBJ databases">
        <authorList>
            <person name="Li T."/>
            <person name="Hu X."/>
            <person name="Zhang T."/>
            <person name="Song X."/>
            <person name="Zhang H."/>
            <person name="Dai N."/>
            <person name="Sheng W."/>
            <person name="Hou X."/>
            <person name="Wei L."/>
        </authorList>
    </citation>
    <scope>NUCLEOTIDE SEQUENCE</scope>
    <source>
        <strain evidence="2">KEN1</strain>
        <tissue evidence="2">Leaf</tissue>
    </source>
</reference>